<dbReference type="Proteomes" id="UP000007875">
    <property type="component" value="Unassembled WGS sequence"/>
</dbReference>
<dbReference type="InterPro" id="IPR043519">
    <property type="entry name" value="NT_sf"/>
</dbReference>
<dbReference type="GO" id="GO:0003725">
    <property type="term" value="F:double-stranded RNA binding"/>
    <property type="evidence" value="ECO:0007669"/>
    <property type="project" value="TreeGrafter"/>
</dbReference>
<dbReference type="PANTHER" id="PTHR45762:SF3">
    <property type="entry name" value="ZINC-FINGER PROTEIN AT 72D, ISOFORM B"/>
    <property type="match status" value="1"/>
</dbReference>
<evidence type="ECO:0000313" key="3">
    <source>
        <dbReference type="Proteomes" id="UP000007875"/>
    </source>
</evidence>
<dbReference type="Gene3D" id="3.30.460.10">
    <property type="entry name" value="Beta Polymerase, domain 2"/>
    <property type="match status" value="1"/>
</dbReference>
<dbReference type="Ensembl" id="ENSCSAVT00000011657.1">
    <property type="protein sequence ID" value="ENSCSAVP00000011524.1"/>
    <property type="gene ID" value="ENSCSAVG00000006748.1"/>
</dbReference>
<dbReference type="PROSITE" id="PS51703">
    <property type="entry name" value="DZF"/>
    <property type="match status" value="1"/>
</dbReference>
<dbReference type="HOGENOM" id="CLU_1506703_0_0_1"/>
<keyword evidence="3" id="KW-1185">Reference proteome</keyword>
<dbReference type="InParanoid" id="H2Z1R2"/>
<dbReference type="GO" id="GO:0071011">
    <property type="term" value="C:precatalytic spliceosome"/>
    <property type="evidence" value="ECO:0007669"/>
    <property type="project" value="TreeGrafter"/>
</dbReference>
<dbReference type="GeneTree" id="ENSGT00940000167684"/>
<evidence type="ECO:0000259" key="1">
    <source>
        <dbReference type="PROSITE" id="PS51703"/>
    </source>
</evidence>
<dbReference type="InterPro" id="IPR006561">
    <property type="entry name" value="DZF_dom"/>
</dbReference>
<reference evidence="2" key="2">
    <citation type="submission" date="2025-08" db="UniProtKB">
        <authorList>
            <consortium name="Ensembl"/>
        </authorList>
    </citation>
    <scope>IDENTIFICATION</scope>
</reference>
<dbReference type="AlphaFoldDB" id="H2Z1R2"/>
<dbReference type="PANTHER" id="PTHR45762">
    <property type="entry name" value="ZINC FINGER RNA-BINDING PROTEIN"/>
    <property type="match status" value="1"/>
</dbReference>
<dbReference type="STRING" id="51511.ENSCSAVP00000011524"/>
<accession>H2Z1R2</accession>
<name>H2Z1R2_CIOSA</name>
<feature type="domain" description="DZF" evidence="1">
    <location>
        <begin position="119"/>
        <end position="179"/>
    </location>
</feature>
<protein>
    <recommendedName>
        <fullName evidence="1">DZF domain-containing protein</fullName>
    </recommendedName>
</protein>
<evidence type="ECO:0000313" key="2">
    <source>
        <dbReference type="Ensembl" id="ENSCSAVP00000011524.1"/>
    </source>
</evidence>
<organism evidence="2 3">
    <name type="scientific">Ciona savignyi</name>
    <name type="common">Pacific transparent sea squirt</name>
    <dbReference type="NCBI Taxonomy" id="51511"/>
    <lineage>
        <taxon>Eukaryota</taxon>
        <taxon>Metazoa</taxon>
        <taxon>Chordata</taxon>
        <taxon>Tunicata</taxon>
        <taxon>Ascidiacea</taxon>
        <taxon>Phlebobranchia</taxon>
        <taxon>Cionidae</taxon>
        <taxon>Ciona</taxon>
    </lineage>
</organism>
<proteinExistence type="predicted"/>
<dbReference type="GO" id="GO:0003727">
    <property type="term" value="F:single-stranded RNA binding"/>
    <property type="evidence" value="ECO:0007669"/>
    <property type="project" value="TreeGrafter"/>
</dbReference>
<sequence length="179" mass="21117">MPHMGFVGHHMNSPPPPFVFEREMWGPVPPHFRCGPWMEGPPGCRGRHRGGNRGWNHQNEYWRRRDMEEQWMEEMHGEFQHPEDVFINRMIMNQQEATGYAAMMEGRHGDWNYGPSRIRNTVTLDDRHVMAKHASIYPHEEELRAVHQVVTIAERSLKALSDKFVDEDHPLEKTRKSLV</sequence>
<reference evidence="2" key="3">
    <citation type="submission" date="2025-09" db="UniProtKB">
        <authorList>
            <consortium name="Ensembl"/>
        </authorList>
    </citation>
    <scope>IDENTIFICATION</scope>
</reference>
<reference evidence="3" key="1">
    <citation type="submission" date="2003-08" db="EMBL/GenBank/DDBJ databases">
        <authorList>
            <person name="Birren B."/>
            <person name="Nusbaum C."/>
            <person name="Abebe A."/>
            <person name="Abouelleil A."/>
            <person name="Adekoya E."/>
            <person name="Ait-zahra M."/>
            <person name="Allen N."/>
            <person name="Allen T."/>
            <person name="An P."/>
            <person name="Anderson M."/>
            <person name="Anderson S."/>
            <person name="Arachchi H."/>
            <person name="Armbruster J."/>
            <person name="Bachantsang P."/>
            <person name="Baldwin J."/>
            <person name="Barry A."/>
            <person name="Bayul T."/>
            <person name="Blitshsteyn B."/>
            <person name="Bloom T."/>
            <person name="Blye J."/>
            <person name="Boguslavskiy L."/>
            <person name="Borowsky M."/>
            <person name="Boukhgalter B."/>
            <person name="Brunache A."/>
            <person name="Butler J."/>
            <person name="Calixte N."/>
            <person name="Calvo S."/>
            <person name="Camarata J."/>
            <person name="Campo K."/>
            <person name="Chang J."/>
            <person name="Cheshatsang Y."/>
            <person name="Citroen M."/>
            <person name="Collymore A."/>
            <person name="Considine T."/>
            <person name="Cook A."/>
            <person name="Cooke P."/>
            <person name="Corum B."/>
            <person name="Cuomo C."/>
            <person name="David R."/>
            <person name="Dawoe T."/>
            <person name="Degray S."/>
            <person name="Dodge S."/>
            <person name="Dooley K."/>
            <person name="Dorje P."/>
            <person name="Dorjee K."/>
            <person name="Dorris L."/>
            <person name="Duffey N."/>
            <person name="Dupes A."/>
            <person name="Elkins T."/>
            <person name="Engels R."/>
            <person name="Erickson J."/>
            <person name="Farina A."/>
            <person name="Faro S."/>
            <person name="Ferreira P."/>
            <person name="Fischer H."/>
            <person name="Fitzgerald M."/>
            <person name="Foley K."/>
            <person name="Gage D."/>
            <person name="Galagan J."/>
            <person name="Gearin G."/>
            <person name="Gnerre S."/>
            <person name="Gnirke A."/>
            <person name="Goyette A."/>
            <person name="Graham J."/>
            <person name="Grandbois E."/>
            <person name="Gyaltsen K."/>
            <person name="Hafez N."/>
            <person name="Hagopian D."/>
            <person name="Hagos B."/>
            <person name="Hall J."/>
            <person name="Hatcher B."/>
            <person name="Heller A."/>
            <person name="Higgins H."/>
            <person name="Honan T."/>
            <person name="Horn A."/>
            <person name="Houde N."/>
            <person name="Hughes L."/>
            <person name="Hulme W."/>
            <person name="Husby E."/>
            <person name="Iliev I."/>
            <person name="Jaffe D."/>
            <person name="Jones C."/>
            <person name="Kamal M."/>
            <person name="Kamat A."/>
            <person name="Kamvysselis M."/>
            <person name="Karlsson E."/>
            <person name="Kells C."/>
            <person name="Kieu A."/>
            <person name="Kisner P."/>
            <person name="Kodira C."/>
            <person name="Kulbokas E."/>
            <person name="Labutti K."/>
            <person name="Lama D."/>
            <person name="Landers T."/>
            <person name="Leger J."/>
            <person name="Levine S."/>
            <person name="Lewis D."/>
            <person name="Lewis T."/>
            <person name="Lindblad-toh K."/>
            <person name="Liu X."/>
            <person name="Lokyitsang T."/>
            <person name="Lokyitsang Y."/>
            <person name="Lucien O."/>
            <person name="Lui A."/>
            <person name="Ma L.J."/>
            <person name="Mabbitt R."/>
            <person name="Macdonald J."/>
            <person name="Maclean C."/>
            <person name="Major J."/>
            <person name="Manning J."/>
            <person name="Marabella R."/>
            <person name="Maru K."/>
            <person name="Matthews C."/>
            <person name="Mauceli E."/>
            <person name="Mccarthy M."/>
            <person name="Mcdonough S."/>
            <person name="Mcghee T."/>
            <person name="Meldrim J."/>
            <person name="Meneus L."/>
            <person name="Mesirov J."/>
            <person name="Mihalev A."/>
            <person name="Mihova T."/>
            <person name="Mikkelsen T."/>
            <person name="Mlenga V."/>
            <person name="Moru K."/>
            <person name="Mozes J."/>
            <person name="Mulrain L."/>
            <person name="Munson G."/>
            <person name="Naylor J."/>
            <person name="Newes C."/>
            <person name="Nguyen C."/>
            <person name="Nguyen N."/>
            <person name="Nguyen T."/>
            <person name="Nicol R."/>
            <person name="Nielsen C."/>
            <person name="Nizzari M."/>
            <person name="Norbu C."/>
            <person name="Norbu N."/>
            <person name="O'donnell P."/>
            <person name="Okoawo O."/>
            <person name="O'leary S."/>
            <person name="Omotosho B."/>
            <person name="O'neill K."/>
            <person name="Osman S."/>
            <person name="Parker S."/>
            <person name="Perrin D."/>
            <person name="Phunkhang P."/>
            <person name="Piqani B."/>
            <person name="Purcell S."/>
            <person name="Rachupka T."/>
            <person name="Ramasamy U."/>
            <person name="Rameau R."/>
            <person name="Ray V."/>
            <person name="Raymond C."/>
            <person name="Retta R."/>
            <person name="Richardson S."/>
            <person name="Rise C."/>
            <person name="Rodriguez J."/>
            <person name="Rogers J."/>
            <person name="Rogov P."/>
            <person name="Rutman M."/>
            <person name="Schupbach R."/>
            <person name="Seaman C."/>
            <person name="Settipalli S."/>
            <person name="Sharpe T."/>
            <person name="Sheridan J."/>
            <person name="Sherpa N."/>
            <person name="Shi J."/>
            <person name="Smirnov S."/>
            <person name="Smith C."/>
            <person name="Sougnez C."/>
            <person name="Spencer B."/>
            <person name="Stalker J."/>
            <person name="Stange-thomann N."/>
            <person name="Stavropoulos S."/>
            <person name="Stetson K."/>
            <person name="Stone C."/>
            <person name="Stone S."/>
            <person name="Stubbs M."/>
            <person name="Talamas J."/>
            <person name="Tchuinga P."/>
            <person name="Tenzing P."/>
            <person name="Tesfaye S."/>
            <person name="Theodore J."/>
            <person name="Thoulutsang Y."/>
            <person name="Topham K."/>
            <person name="Towey S."/>
            <person name="Tsamla T."/>
            <person name="Tsomo N."/>
            <person name="Vallee D."/>
            <person name="Vassiliev H."/>
            <person name="Venkataraman V."/>
            <person name="Vinson J."/>
            <person name="Vo A."/>
            <person name="Wade C."/>
            <person name="Wang S."/>
            <person name="Wangchuk T."/>
            <person name="Wangdi T."/>
            <person name="Whittaker C."/>
            <person name="Wilkinson J."/>
            <person name="Wu Y."/>
            <person name="Wyman D."/>
            <person name="Yadav S."/>
            <person name="Yang S."/>
            <person name="Yang X."/>
            <person name="Yeager S."/>
            <person name="Yee E."/>
            <person name="Young G."/>
            <person name="Zainoun J."/>
            <person name="Zembeck L."/>
            <person name="Zimmer A."/>
            <person name="Zody M."/>
            <person name="Lander E."/>
        </authorList>
    </citation>
    <scope>NUCLEOTIDE SEQUENCE [LARGE SCALE GENOMIC DNA]</scope>
</reference>